<dbReference type="PANTHER" id="PTHR14948:SF25">
    <property type="entry name" value="DUF4190 DOMAIN-CONTAINING PROTEIN"/>
    <property type="match status" value="1"/>
</dbReference>
<feature type="transmembrane region" description="Helical" evidence="6">
    <location>
        <begin position="71"/>
        <end position="93"/>
    </location>
</feature>
<organism evidence="7 8">
    <name type="scientific">Sinanodonta woodiana</name>
    <name type="common">Chinese pond mussel</name>
    <name type="synonym">Anodonta woodiana</name>
    <dbReference type="NCBI Taxonomy" id="1069815"/>
    <lineage>
        <taxon>Eukaryota</taxon>
        <taxon>Metazoa</taxon>
        <taxon>Spiralia</taxon>
        <taxon>Lophotrochozoa</taxon>
        <taxon>Mollusca</taxon>
        <taxon>Bivalvia</taxon>
        <taxon>Autobranchia</taxon>
        <taxon>Heteroconchia</taxon>
        <taxon>Palaeoheterodonta</taxon>
        <taxon>Unionida</taxon>
        <taxon>Unionoidea</taxon>
        <taxon>Unionidae</taxon>
        <taxon>Unioninae</taxon>
        <taxon>Sinanodonta</taxon>
    </lineage>
</organism>
<protein>
    <submittedName>
        <fullName evidence="7">Uncharacterized protein</fullName>
    </submittedName>
</protein>
<dbReference type="GO" id="GO:0016020">
    <property type="term" value="C:membrane"/>
    <property type="evidence" value="ECO:0007669"/>
    <property type="project" value="UniProtKB-SubCell"/>
</dbReference>
<comment type="caution">
    <text evidence="7">The sequence shown here is derived from an EMBL/GenBank/DDBJ whole genome shotgun (WGS) entry which is preliminary data.</text>
</comment>
<evidence type="ECO:0000256" key="4">
    <source>
        <dbReference type="ARBA" id="ARBA00022989"/>
    </source>
</evidence>
<evidence type="ECO:0000256" key="2">
    <source>
        <dbReference type="ARBA" id="ARBA00006843"/>
    </source>
</evidence>
<dbReference type="Proteomes" id="UP001634394">
    <property type="component" value="Unassembled WGS sequence"/>
</dbReference>
<comment type="similarity">
    <text evidence="2">Belongs to the CD225/Dispanin family.</text>
</comment>
<feature type="transmembrane region" description="Helical" evidence="6">
    <location>
        <begin position="114"/>
        <end position="135"/>
    </location>
</feature>
<dbReference type="InterPro" id="IPR051423">
    <property type="entry name" value="CD225/Dispanin"/>
</dbReference>
<dbReference type="PANTHER" id="PTHR14948">
    <property type="entry name" value="NG5"/>
    <property type="match status" value="1"/>
</dbReference>
<accession>A0ABD3X4X2</accession>
<dbReference type="EMBL" id="JBJQND010000004">
    <property type="protein sequence ID" value="KAL3880756.1"/>
    <property type="molecule type" value="Genomic_DNA"/>
</dbReference>
<evidence type="ECO:0000256" key="3">
    <source>
        <dbReference type="ARBA" id="ARBA00022692"/>
    </source>
</evidence>
<dbReference type="InterPro" id="IPR007593">
    <property type="entry name" value="CD225/Dispanin_fam"/>
</dbReference>
<evidence type="ECO:0000256" key="5">
    <source>
        <dbReference type="ARBA" id="ARBA00023136"/>
    </source>
</evidence>
<keyword evidence="3 6" id="KW-0812">Transmembrane</keyword>
<keyword evidence="5 6" id="KW-0472">Membrane</keyword>
<dbReference type="EMBL" id="JBJQND010000004">
    <property type="protein sequence ID" value="KAL3880757.1"/>
    <property type="molecule type" value="Genomic_DNA"/>
</dbReference>
<comment type="subcellular location">
    <subcellularLocation>
        <location evidence="1">Membrane</location>
    </subcellularLocation>
</comment>
<keyword evidence="8" id="KW-1185">Reference proteome</keyword>
<keyword evidence="4 6" id="KW-1133">Transmembrane helix</keyword>
<name>A0ABD3X4X2_SINWO</name>
<dbReference type="AlphaFoldDB" id="A0ABD3X4X2"/>
<gene>
    <name evidence="7" type="ORF">ACJMK2_032972</name>
</gene>
<proteinExistence type="inferred from homology"/>
<dbReference type="Pfam" id="PF04505">
    <property type="entry name" value="CD225"/>
    <property type="match status" value="1"/>
</dbReference>
<evidence type="ECO:0000313" key="8">
    <source>
        <dbReference type="Proteomes" id="UP001634394"/>
    </source>
</evidence>
<evidence type="ECO:0000313" key="7">
    <source>
        <dbReference type="EMBL" id="KAL3880756.1"/>
    </source>
</evidence>
<evidence type="ECO:0000256" key="1">
    <source>
        <dbReference type="ARBA" id="ARBA00004370"/>
    </source>
</evidence>
<reference evidence="7 8" key="1">
    <citation type="submission" date="2024-11" db="EMBL/GenBank/DDBJ databases">
        <title>Chromosome-level genome assembly of the freshwater bivalve Anodonta woodiana.</title>
        <authorList>
            <person name="Chen X."/>
        </authorList>
    </citation>
    <scope>NUCLEOTIDE SEQUENCE [LARGE SCALE GENOMIC DNA]</scope>
    <source>
        <strain evidence="7">MN2024</strain>
        <tissue evidence="7">Gills</tissue>
    </source>
</reference>
<sequence>MELYPAKVQVPQGQVQGSGHPDGYTQMQMYGPPHVYGQPGQPSIVMTQSNIVYVSANTVIATSEVRPPSGMVLAILTCIFCFWPTGIGAILFANQATTEIDTNKAWRKYKMSRMFSVVSLIVGLTWISVAIWRIVYAVNYRTYYYYD</sequence>
<evidence type="ECO:0000256" key="6">
    <source>
        <dbReference type="SAM" id="Phobius"/>
    </source>
</evidence>